<evidence type="ECO:0000313" key="3">
    <source>
        <dbReference type="EMBL" id="KKP71488.1"/>
    </source>
</evidence>
<dbReference type="InterPro" id="IPR001667">
    <property type="entry name" value="DDH_dom"/>
</dbReference>
<sequence>MKQNYSLSKSILTEIKKANKILINAHRNPDLDSVGSAIALGQALKKMGKVITYVCPHQIPASFSFINDSEKIKTVDFKARPSKPVSNWRSGDFRNFKNFIDYDLFLILDSGSYDIVTGSKDIKLPEIKKIIIDHHMTDTWDEYVYRLWDTGASATAEIVYRMLADWDIKIDENIATSLLSGIAGDTVFFKYPKNPSVTFSIVNELLKNGAKYDLLVEKFNDSLSFGFVKLLGEFLNNMKSEKRFVWSAIPYATFEKYGKPKGVREAAADSYFRSIKDIDFGVALLEFEPGVINMSFRSKKNFDVSALALKFGGGGHKNAAGATVKGEFNKTITNVIDKLKK</sequence>
<accession>A0A0G0BPW7</accession>
<dbReference type="Gene3D" id="3.10.310.30">
    <property type="match status" value="1"/>
</dbReference>
<evidence type="ECO:0000259" key="1">
    <source>
        <dbReference type="Pfam" id="PF01368"/>
    </source>
</evidence>
<organism evidence="3 4">
    <name type="scientific">Candidatus Roizmanbacteria bacterium GW2011_GWA2_35_19</name>
    <dbReference type="NCBI Taxonomy" id="1618478"/>
    <lineage>
        <taxon>Bacteria</taxon>
        <taxon>Candidatus Roizmaniibacteriota</taxon>
    </lineage>
</organism>
<dbReference type="PANTHER" id="PTHR47618:SF1">
    <property type="entry name" value="BIFUNCTIONAL OLIGORIBONUCLEASE AND PAP PHOSPHATASE NRNA"/>
    <property type="match status" value="1"/>
</dbReference>
<dbReference type="InterPro" id="IPR003156">
    <property type="entry name" value="DHHA1_dom"/>
</dbReference>
<proteinExistence type="predicted"/>
<dbReference type="Pfam" id="PF01368">
    <property type="entry name" value="DHH"/>
    <property type="match status" value="1"/>
</dbReference>
<comment type="caution">
    <text evidence="3">The sequence shown here is derived from an EMBL/GenBank/DDBJ whole genome shotgun (WGS) entry which is preliminary data.</text>
</comment>
<dbReference type="Proteomes" id="UP000034457">
    <property type="component" value="Unassembled WGS sequence"/>
</dbReference>
<dbReference type="Pfam" id="PF02272">
    <property type="entry name" value="DHHA1"/>
    <property type="match status" value="1"/>
</dbReference>
<dbReference type="AlphaFoldDB" id="A0A0G0BPW7"/>
<gene>
    <name evidence="3" type="ORF">UR68_C0035G0013</name>
</gene>
<dbReference type="SUPFAM" id="SSF64182">
    <property type="entry name" value="DHH phosphoesterases"/>
    <property type="match status" value="1"/>
</dbReference>
<dbReference type="Gene3D" id="3.90.1640.10">
    <property type="entry name" value="inorganic pyrophosphatase (n-terminal core)"/>
    <property type="match status" value="1"/>
</dbReference>
<reference evidence="3 4" key="1">
    <citation type="journal article" date="2015" name="Nature">
        <title>rRNA introns, odd ribosomes, and small enigmatic genomes across a large radiation of phyla.</title>
        <authorList>
            <person name="Brown C.T."/>
            <person name="Hug L.A."/>
            <person name="Thomas B.C."/>
            <person name="Sharon I."/>
            <person name="Castelle C.J."/>
            <person name="Singh A."/>
            <person name="Wilkins M.J."/>
            <person name="Williams K.H."/>
            <person name="Banfield J.F."/>
        </authorList>
    </citation>
    <scope>NUCLEOTIDE SEQUENCE [LARGE SCALE GENOMIC DNA]</scope>
</reference>
<dbReference type="PANTHER" id="PTHR47618">
    <property type="entry name" value="BIFUNCTIONAL OLIGORIBONUCLEASE AND PAP PHOSPHATASE NRNA"/>
    <property type="match status" value="1"/>
</dbReference>
<dbReference type="GO" id="GO:0003676">
    <property type="term" value="F:nucleic acid binding"/>
    <property type="evidence" value="ECO:0007669"/>
    <property type="project" value="InterPro"/>
</dbReference>
<feature type="domain" description="DHHA1" evidence="2">
    <location>
        <begin position="255"/>
        <end position="337"/>
    </location>
</feature>
<evidence type="ECO:0000259" key="2">
    <source>
        <dbReference type="Pfam" id="PF02272"/>
    </source>
</evidence>
<name>A0A0G0BPW7_9BACT</name>
<dbReference type="STRING" id="1618478.UR68_C0035G0013"/>
<dbReference type="InterPro" id="IPR038763">
    <property type="entry name" value="DHH_sf"/>
</dbReference>
<feature type="domain" description="DDH" evidence="1">
    <location>
        <begin position="20"/>
        <end position="182"/>
    </location>
</feature>
<dbReference type="InterPro" id="IPR051319">
    <property type="entry name" value="Oligoribo/pAp-PDE_c-di-AMP_PDE"/>
</dbReference>
<protein>
    <submittedName>
        <fullName evidence="3">DHH family protein</fullName>
    </submittedName>
</protein>
<evidence type="ECO:0000313" key="4">
    <source>
        <dbReference type="Proteomes" id="UP000034457"/>
    </source>
</evidence>
<dbReference type="EMBL" id="LBQC01000035">
    <property type="protein sequence ID" value="KKP71488.1"/>
    <property type="molecule type" value="Genomic_DNA"/>
</dbReference>